<dbReference type="SMART" id="SM00100">
    <property type="entry name" value="cNMP"/>
    <property type="match status" value="1"/>
</dbReference>
<evidence type="ECO:0000256" key="2">
    <source>
        <dbReference type="ARBA" id="ARBA00023125"/>
    </source>
</evidence>
<evidence type="ECO:0000313" key="7">
    <source>
        <dbReference type="Proteomes" id="UP000635996"/>
    </source>
</evidence>
<comment type="caution">
    <text evidence="6">The sequence shown here is derived from an EMBL/GenBank/DDBJ whole genome shotgun (WGS) entry which is preliminary data.</text>
</comment>
<dbReference type="Proteomes" id="UP000635996">
    <property type="component" value="Unassembled WGS sequence"/>
</dbReference>
<dbReference type="InterPro" id="IPR012318">
    <property type="entry name" value="HTH_CRP"/>
</dbReference>
<evidence type="ECO:0000313" key="6">
    <source>
        <dbReference type="EMBL" id="NJP15563.1"/>
    </source>
</evidence>
<feature type="domain" description="Cyclic nucleotide-binding" evidence="4">
    <location>
        <begin position="20"/>
        <end position="120"/>
    </location>
</feature>
<keyword evidence="2" id="KW-0238">DNA-binding</keyword>
<dbReference type="Pfam" id="PF13545">
    <property type="entry name" value="HTH_Crp_2"/>
    <property type="match status" value="1"/>
</dbReference>
<keyword evidence="3" id="KW-0804">Transcription</keyword>
<dbReference type="InterPro" id="IPR036390">
    <property type="entry name" value="WH_DNA-bd_sf"/>
</dbReference>
<evidence type="ECO:0000256" key="1">
    <source>
        <dbReference type="ARBA" id="ARBA00023015"/>
    </source>
</evidence>
<name>A0ABX0YWW5_STRTL</name>
<gene>
    <name evidence="6" type="ORF">HCJ95_14980</name>
</gene>
<keyword evidence="1" id="KW-0805">Transcription regulation</keyword>
<dbReference type="InterPro" id="IPR036388">
    <property type="entry name" value="WH-like_DNA-bd_sf"/>
</dbReference>
<evidence type="ECO:0000256" key="3">
    <source>
        <dbReference type="ARBA" id="ARBA00023163"/>
    </source>
</evidence>
<reference evidence="6 7" key="1">
    <citation type="submission" date="2020-03" db="EMBL/GenBank/DDBJ databases">
        <title>WGS of actinomycetes isolated from Thailand.</title>
        <authorList>
            <person name="Thawai C."/>
        </authorList>
    </citation>
    <scope>NUCLEOTIDE SEQUENCE [LARGE SCALE GENOMIC DNA]</scope>
    <source>
        <strain evidence="6 7">NBRC 13905</strain>
    </source>
</reference>
<proteinExistence type="predicted"/>
<protein>
    <submittedName>
        <fullName evidence="6">Crp/Fnr family transcriptional regulator</fullName>
    </submittedName>
</protein>
<dbReference type="InterPro" id="IPR018490">
    <property type="entry name" value="cNMP-bd_dom_sf"/>
</dbReference>
<dbReference type="CDD" id="cd00038">
    <property type="entry name" value="CAP_ED"/>
    <property type="match status" value="1"/>
</dbReference>
<dbReference type="Gene3D" id="1.10.10.10">
    <property type="entry name" value="Winged helix-like DNA-binding domain superfamily/Winged helix DNA-binding domain"/>
    <property type="match status" value="1"/>
</dbReference>
<dbReference type="PROSITE" id="PS51063">
    <property type="entry name" value="HTH_CRP_2"/>
    <property type="match status" value="1"/>
</dbReference>
<dbReference type="InterPro" id="IPR050397">
    <property type="entry name" value="Env_Response_Regulators"/>
</dbReference>
<dbReference type="EMBL" id="JAATEL010000014">
    <property type="protein sequence ID" value="NJP15563.1"/>
    <property type="molecule type" value="Genomic_DNA"/>
</dbReference>
<dbReference type="PANTHER" id="PTHR24567:SF74">
    <property type="entry name" value="HTH-TYPE TRANSCRIPTIONAL REGULATOR ARCR"/>
    <property type="match status" value="1"/>
</dbReference>
<dbReference type="RefSeq" id="WP_125497901.1">
    <property type="nucleotide sequence ID" value="NZ_BMVZ01000018.1"/>
</dbReference>
<dbReference type="SMART" id="SM00419">
    <property type="entry name" value="HTH_CRP"/>
    <property type="match status" value="1"/>
</dbReference>
<keyword evidence="7" id="KW-1185">Reference proteome</keyword>
<feature type="domain" description="HTH crp-type" evidence="5">
    <location>
        <begin position="154"/>
        <end position="228"/>
    </location>
</feature>
<sequence>MGTDFPTGGPPGGGPGRASFWDLLDAPARTALRNAGRITTYPARHHLLHQHDLTDHLIVIGDGCVKVTSESAAGYQAVLALRGPGDLIGEQAGLDRGPRSATVTALTPVRALVIPADLFRAAARDHPVVTQAVHRMLSARLRDADRHRTAAGADPLASRLAGLLLHLAAVHGRRHASGAVEIALPLSQDDIAGLVLGSRRTVSRVLEQWRADGWVRTGRTRLVLDNPDALKRVSEGGAG</sequence>
<dbReference type="Pfam" id="PF00027">
    <property type="entry name" value="cNMP_binding"/>
    <property type="match status" value="1"/>
</dbReference>
<dbReference type="PANTHER" id="PTHR24567">
    <property type="entry name" value="CRP FAMILY TRANSCRIPTIONAL REGULATORY PROTEIN"/>
    <property type="match status" value="1"/>
</dbReference>
<evidence type="ECO:0000259" key="5">
    <source>
        <dbReference type="PROSITE" id="PS51063"/>
    </source>
</evidence>
<dbReference type="PROSITE" id="PS50042">
    <property type="entry name" value="CNMP_BINDING_3"/>
    <property type="match status" value="1"/>
</dbReference>
<evidence type="ECO:0000259" key="4">
    <source>
        <dbReference type="PROSITE" id="PS50042"/>
    </source>
</evidence>
<dbReference type="InterPro" id="IPR014710">
    <property type="entry name" value="RmlC-like_jellyroll"/>
</dbReference>
<accession>A0ABX0YWW5</accession>
<dbReference type="SUPFAM" id="SSF46785">
    <property type="entry name" value="Winged helix' DNA-binding domain"/>
    <property type="match status" value="1"/>
</dbReference>
<dbReference type="SUPFAM" id="SSF51206">
    <property type="entry name" value="cAMP-binding domain-like"/>
    <property type="match status" value="1"/>
</dbReference>
<dbReference type="Gene3D" id="2.60.120.10">
    <property type="entry name" value="Jelly Rolls"/>
    <property type="match status" value="1"/>
</dbReference>
<organism evidence="6 7">
    <name type="scientific">Streptomyces thermoviolaceus subsp. thermoviolaceus</name>
    <dbReference type="NCBI Taxonomy" id="66860"/>
    <lineage>
        <taxon>Bacteria</taxon>
        <taxon>Bacillati</taxon>
        <taxon>Actinomycetota</taxon>
        <taxon>Actinomycetes</taxon>
        <taxon>Kitasatosporales</taxon>
        <taxon>Streptomycetaceae</taxon>
        <taxon>Streptomyces</taxon>
    </lineage>
</organism>
<dbReference type="InterPro" id="IPR000595">
    <property type="entry name" value="cNMP-bd_dom"/>
</dbReference>